<dbReference type="InterPro" id="IPR004151">
    <property type="entry name" value="7TM_GPCR_serpentine_rcpt_Sre"/>
</dbReference>
<dbReference type="AlphaFoldDB" id="A0A2A2LLL6"/>
<comment type="subcellular location">
    <subcellularLocation>
        <location evidence="1">Membrane</location>
        <topology evidence="1">Multi-pass membrane protein</topology>
    </subcellularLocation>
</comment>
<dbReference type="Pfam" id="PF03125">
    <property type="entry name" value="Sre"/>
    <property type="match status" value="1"/>
</dbReference>
<dbReference type="InterPro" id="IPR052854">
    <property type="entry name" value="Serpentine_rcpt_epsilon"/>
</dbReference>
<dbReference type="GO" id="GO:0016020">
    <property type="term" value="C:membrane"/>
    <property type="evidence" value="ECO:0007669"/>
    <property type="project" value="UniProtKB-SubCell"/>
</dbReference>
<evidence type="ECO:0000313" key="9">
    <source>
        <dbReference type="Proteomes" id="UP000218231"/>
    </source>
</evidence>
<evidence type="ECO:0000256" key="1">
    <source>
        <dbReference type="ARBA" id="ARBA00004141"/>
    </source>
</evidence>
<comment type="caution">
    <text evidence="8">The sequence shown here is derived from an EMBL/GenBank/DDBJ whole genome shotgun (WGS) entry which is preliminary data.</text>
</comment>
<reference evidence="8 9" key="1">
    <citation type="journal article" date="2017" name="Curr. Biol.">
        <title>Genome architecture and evolution of a unichromosomal asexual nematode.</title>
        <authorList>
            <person name="Fradin H."/>
            <person name="Zegar C."/>
            <person name="Gutwein M."/>
            <person name="Lucas J."/>
            <person name="Kovtun M."/>
            <person name="Corcoran D."/>
            <person name="Baugh L.R."/>
            <person name="Kiontke K."/>
            <person name="Gunsalus K."/>
            <person name="Fitch D.H."/>
            <person name="Piano F."/>
        </authorList>
    </citation>
    <scope>NUCLEOTIDE SEQUENCE [LARGE SCALE GENOMIC DNA]</scope>
    <source>
        <strain evidence="8">PF1309</strain>
    </source>
</reference>
<feature type="chain" id="PRO_5013127390" evidence="7">
    <location>
        <begin position="22"/>
        <end position="121"/>
    </location>
</feature>
<dbReference type="Proteomes" id="UP000218231">
    <property type="component" value="Unassembled WGS sequence"/>
</dbReference>
<organism evidence="8 9">
    <name type="scientific">Diploscapter pachys</name>
    <dbReference type="NCBI Taxonomy" id="2018661"/>
    <lineage>
        <taxon>Eukaryota</taxon>
        <taxon>Metazoa</taxon>
        <taxon>Ecdysozoa</taxon>
        <taxon>Nematoda</taxon>
        <taxon>Chromadorea</taxon>
        <taxon>Rhabditida</taxon>
        <taxon>Rhabditina</taxon>
        <taxon>Rhabditomorpha</taxon>
        <taxon>Rhabditoidea</taxon>
        <taxon>Rhabditidae</taxon>
        <taxon>Diploscapter</taxon>
    </lineage>
</organism>
<protein>
    <submittedName>
        <fullName evidence="8">Uncharacterized protein</fullName>
    </submittedName>
</protein>
<keyword evidence="9" id="KW-1185">Reference proteome</keyword>
<evidence type="ECO:0000256" key="7">
    <source>
        <dbReference type="SAM" id="SignalP"/>
    </source>
</evidence>
<accession>A0A2A2LLL6</accession>
<dbReference type="PANTHER" id="PTHR47518:SF9">
    <property type="entry name" value="SERPENTINE RECEPTOR, CLASS T"/>
    <property type="match status" value="1"/>
</dbReference>
<evidence type="ECO:0000313" key="8">
    <source>
        <dbReference type="EMBL" id="PAV86975.1"/>
    </source>
</evidence>
<evidence type="ECO:0000256" key="6">
    <source>
        <dbReference type="SAM" id="Phobius"/>
    </source>
</evidence>
<dbReference type="OrthoDB" id="5819751at2759"/>
<sequence>MFKQIILSISFFNSLCIVCLASDNFIIPLSYQNFAVILLDFSILLYGFIVPIVSYRNSDKWPPVLHKLLRKLFCQTRRYSISPEGVSLPPVRINNTFGRNMMLSQDAQTTEYFKYLQKMWK</sequence>
<gene>
    <name evidence="8" type="ORF">WR25_24212</name>
</gene>
<keyword evidence="7" id="KW-0732">Signal</keyword>
<dbReference type="PANTHER" id="PTHR47518">
    <property type="entry name" value="SERPENTINE RECEPTOR CLASS EPSILON-13-RELATED"/>
    <property type="match status" value="1"/>
</dbReference>
<evidence type="ECO:0000256" key="4">
    <source>
        <dbReference type="ARBA" id="ARBA00022989"/>
    </source>
</evidence>
<proteinExistence type="inferred from homology"/>
<keyword evidence="3 6" id="KW-0812">Transmembrane</keyword>
<feature type="signal peptide" evidence="7">
    <location>
        <begin position="1"/>
        <end position="21"/>
    </location>
</feature>
<dbReference type="GO" id="GO:0007606">
    <property type="term" value="P:sensory perception of chemical stimulus"/>
    <property type="evidence" value="ECO:0007669"/>
    <property type="project" value="InterPro"/>
</dbReference>
<feature type="transmembrane region" description="Helical" evidence="6">
    <location>
        <begin position="31"/>
        <end position="53"/>
    </location>
</feature>
<comment type="similarity">
    <text evidence="2">Belongs to the nematode receptor-like protein sre family.</text>
</comment>
<evidence type="ECO:0000256" key="2">
    <source>
        <dbReference type="ARBA" id="ARBA00006803"/>
    </source>
</evidence>
<evidence type="ECO:0000256" key="5">
    <source>
        <dbReference type="ARBA" id="ARBA00023136"/>
    </source>
</evidence>
<evidence type="ECO:0000256" key="3">
    <source>
        <dbReference type="ARBA" id="ARBA00022692"/>
    </source>
</evidence>
<dbReference type="EMBL" id="LIAE01006613">
    <property type="protein sequence ID" value="PAV86975.1"/>
    <property type="molecule type" value="Genomic_DNA"/>
</dbReference>
<keyword evidence="5 6" id="KW-0472">Membrane</keyword>
<name>A0A2A2LLL6_9BILA</name>
<keyword evidence="4 6" id="KW-1133">Transmembrane helix</keyword>